<evidence type="ECO:0000256" key="1">
    <source>
        <dbReference type="SAM" id="MobiDB-lite"/>
    </source>
</evidence>
<dbReference type="PROSITE" id="PS51257">
    <property type="entry name" value="PROKAR_LIPOPROTEIN"/>
    <property type="match status" value="1"/>
</dbReference>
<reference evidence="2 3" key="1">
    <citation type="submission" date="2017-04" db="EMBL/GenBank/DDBJ databases">
        <authorList>
            <person name="Afonso C.L."/>
            <person name="Miller P.J."/>
            <person name="Scott M.A."/>
            <person name="Spackman E."/>
            <person name="Goraichik I."/>
            <person name="Dimitrov K.M."/>
            <person name="Suarez D.L."/>
            <person name="Swayne D.E."/>
        </authorList>
    </citation>
    <scope>NUCLEOTIDE SEQUENCE [LARGE SCALE GENOMIC DNA]</scope>
    <source>
        <strain evidence="2 3">USBA 355</strain>
    </source>
</reference>
<keyword evidence="3" id="KW-1185">Reference proteome</keyword>
<dbReference type="AlphaFoldDB" id="A0A1Y6B4W4"/>
<dbReference type="EMBL" id="FWZX01000001">
    <property type="protein sequence ID" value="SME87941.1"/>
    <property type="molecule type" value="Genomic_DNA"/>
</dbReference>
<accession>A0A1Y6B4W4</accession>
<evidence type="ECO:0008006" key="4">
    <source>
        <dbReference type="Google" id="ProtNLM"/>
    </source>
</evidence>
<evidence type="ECO:0000313" key="2">
    <source>
        <dbReference type="EMBL" id="SME87941.1"/>
    </source>
</evidence>
<dbReference type="Proteomes" id="UP000192917">
    <property type="component" value="Unassembled WGS sequence"/>
</dbReference>
<feature type="region of interest" description="Disordered" evidence="1">
    <location>
        <begin position="214"/>
        <end position="233"/>
    </location>
</feature>
<sequence length="253" mass="27333">MLRTVRRAVPLALRGLRRGLVGGLGLGGLLLLAACSYRGDLETPFAQKLTWFSLLNGDDIRAACHAGAPDRIRVVYNGRYQEQLRVYDLVASDPSGPNAGGAELTARVQDAASYGKLGSVDLSTPLSAWQWQKAQASLDAEEFQRLERTLEQAGLGQKPPVGTELRSTRFYWIAIACAGGKVWFQAWQAPQTDVTRLPFVSLLLGADHTGVPFNAPRPLSAAETATAQPGPEREQDYKAFSLKVTENGLGGLI</sequence>
<protein>
    <recommendedName>
        <fullName evidence="4">Lipoprotein</fullName>
    </recommendedName>
</protein>
<name>A0A1Y6B4W4_9PROT</name>
<evidence type="ECO:0000313" key="3">
    <source>
        <dbReference type="Proteomes" id="UP000192917"/>
    </source>
</evidence>
<proteinExistence type="predicted"/>
<gene>
    <name evidence="2" type="ORF">SAMN05428998_10128</name>
</gene>
<organism evidence="2 3">
    <name type="scientific">Tistlia consotensis USBA 355</name>
    <dbReference type="NCBI Taxonomy" id="560819"/>
    <lineage>
        <taxon>Bacteria</taxon>
        <taxon>Pseudomonadati</taxon>
        <taxon>Pseudomonadota</taxon>
        <taxon>Alphaproteobacteria</taxon>
        <taxon>Rhodospirillales</taxon>
        <taxon>Rhodovibrionaceae</taxon>
        <taxon>Tistlia</taxon>
    </lineage>
</organism>